<organism evidence="3 4">
    <name type="scientific">Mycena indigotica</name>
    <dbReference type="NCBI Taxonomy" id="2126181"/>
    <lineage>
        <taxon>Eukaryota</taxon>
        <taxon>Fungi</taxon>
        <taxon>Dikarya</taxon>
        <taxon>Basidiomycota</taxon>
        <taxon>Agaricomycotina</taxon>
        <taxon>Agaricomycetes</taxon>
        <taxon>Agaricomycetidae</taxon>
        <taxon>Agaricales</taxon>
        <taxon>Marasmiineae</taxon>
        <taxon>Mycenaceae</taxon>
        <taxon>Mycena</taxon>
    </lineage>
</organism>
<reference evidence="3" key="1">
    <citation type="submission" date="2020-05" db="EMBL/GenBank/DDBJ databases">
        <title>Mycena genomes resolve the evolution of fungal bioluminescence.</title>
        <authorList>
            <person name="Tsai I.J."/>
        </authorList>
    </citation>
    <scope>NUCLEOTIDE SEQUENCE</scope>
    <source>
        <strain evidence="3">171206Taipei</strain>
    </source>
</reference>
<sequence length="461" mass="49594">MSSAPTTIALAVFCAFAVIGLLLTLVCVFALDMPTRRFLLPARFLLCYISMSCLTELLATTTGGMAPPSPSRASFCDILIRIRMATTIGVPCALLAVTNRIYTSMLLGIWKGNGGFLGAETASQIRRGRIIDALICVVPIAPFILLQLATSIPTGRRFTILEGVGCVSSPSSSTETYIIAFGVVAALDVVTWAFAIAAVIIGFVRRHDLRKAIVSPTDRSVLPRMILLPIVILPFSFASVVLSAITTPSLAARSLTHTPVPGIALLSAEDWTGNTTLVHAIELARWAGAGGPVAAIMAFLILGLSAAMRVKYVFVVRHVLRLDFASLRFHTPEPRLPQPAAQPASWLQPVQDIRSKPIRVLTLDGDAESGAPSNYWDEIDLSGRDTYYDGPASPGQPLRTTYMPPPRPGLAATYGRAKPLPALPEEREFVISPEDVMKRGLAKAAPSPPRRELTRAYNGRI</sequence>
<feature type="transmembrane region" description="Helical" evidence="2">
    <location>
        <begin position="286"/>
        <end position="307"/>
    </location>
</feature>
<proteinExistence type="predicted"/>
<evidence type="ECO:0000313" key="4">
    <source>
        <dbReference type="Proteomes" id="UP000636479"/>
    </source>
</evidence>
<keyword evidence="4" id="KW-1185">Reference proteome</keyword>
<protein>
    <recommendedName>
        <fullName evidence="5">Pheromone receptor</fullName>
    </recommendedName>
</protein>
<dbReference type="InterPro" id="IPR001499">
    <property type="entry name" value="GPCR_STE3"/>
</dbReference>
<feature type="transmembrane region" description="Helical" evidence="2">
    <location>
        <begin position="225"/>
        <end position="245"/>
    </location>
</feature>
<accession>A0A8H6T674</accession>
<name>A0A8H6T674_9AGAR</name>
<evidence type="ECO:0000256" key="1">
    <source>
        <dbReference type="SAM" id="MobiDB-lite"/>
    </source>
</evidence>
<gene>
    <name evidence="3" type="ORF">MIND_00178900</name>
</gene>
<keyword evidence="2" id="KW-0812">Transmembrane</keyword>
<dbReference type="Proteomes" id="UP000636479">
    <property type="component" value="Unassembled WGS sequence"/>
</dbReference>
<evidence type="ECO:0000313" key="3">
    <source>
        <dbReference type="EMBL" id="KAF7311691.1"/>
    </source>
</evidence>
<dbReference type="GO" id="GO:0016020">
    <property type="term" value="C:membrane"/>
    <property type="evidence" value="ECO:0007669"/>
    <property type="project" value="InterPro"/>
</dbReference>
<keyword evidence="2" id="KW-1133">Transmembrane helix</keyword>
<feature type="transmembrane region" description="Helical" evidence="2">
    <location>
        <begin position="78"/>
        <end position="97"/>
    </location>
</feature>
<dbReference type="AlphaFoldDB" id="A0A8H6T674"/>
<feature type="transmembrane region" description="Helical" evidence="2">
    <location>
        <begin position="177"/>
        <end position="204"/>
    </location>
</feature>
<dbReference type="Pfam" id="PF02076">
    <property type="entry name" value="STE3"/>
    <property type="match status" value="1"/>
</dbReference>
<dbReference type="OrthoDB" id="3246105at2759"/>
<dbReference type="EMBL" id="JACAZF010000002">
    <property type="protein sequence ID" value="KAF7311691.1"/>
    <property type="molecule type" value="Genomic_DNA"/>
</dbReference>
<feature type="transmembrane region" description="Helical" evidence="2">
    <location>
        <begin position="130"/>
        <end position="149"/>
    </location>
</feature>
<feature type="transmembrane region" description="Helical" evidence="2">
    <location>
        <begin position="38"/>
        <end position="58"/>
    </location>
</feature>
<dbReference type="GeneID" id="59341220"/>
<feature type="region of interest" description="Disordered" evidence="1">
    <location>
        <begin position="440"/>
        <end position="461"/>
    </location>
</feature>
<dbReference type="RefSeq" id="XP_037223799.1">
    <property type="nucleotide sequence ID" value="XM_037358704.1"/>
</dbReference>
<evidence type="ECO:0000256" key="2">
    <source>
        <dbReference type="SAM" id="Phobius"/>
    </source>
</evidence>
<feature type="transmembrane region" description="Helical" evidence="2">
    <location>
        <begin position="6"/>
        <end position="31"/>
    </location>
</feature>
<keyword evidence="2" id="KW-0472">Membrane</keyword>
<evidence type="ECO:0008006" key="5">
    <source>
        <dbReference type="Google" id="ProtNLM"/>
    </source>
</evidence>
<dbReference type="GO" id="GO:0004932">
    <property type="term" value="F:mating-type factor pheromone receptor activity"/>
    <property type="evidence" value="ECO:0007669"/>
    <property type="project" value="InterPro"/>
</dbReference>
<comment type="caution">
    <text evidence="3">The sequence shown here is derived from an EMBL/GenBank/DDBJ whole genome shotgun (WGS) entry which is preliminary data.</text>
</comment>